<dbReference type="PRINTS" id="PR00625">
    <property type="entry name" value="JDOMAIN"/>
</dbReference>
<dbReference type="eggNOG" id="KOG0714">
    <property type="taxonomic scope" value="Eukaryota"/>
</dbReference>
<feature type="region of interest" description="Disordered" evidence="1">
    <location>
        <begin position="258"/>
        <end position="453"/>
    </location>
</feature>
<feature type="compositionally biased region" description="Acidic residues" evidence="1">
    <location>
        <begin position="316"/>
        <end position="325"/>
    </location>
</feature>
<evidence type="ECO:0000256" key="1">
    <source>
        <dbReference type="SAM" id="MobiDB-lite"/>
    </source>
</evidence>
<dbReference type="STRING" id="344612.A1CRV6"/>
<proteinExistence type="predicted"/>
<dbReference type="InterPro" id="IPR036869">
    <property type="entry name" value="J_dom_sf"/>
</dbReference>
<dbReference type="SMART" id="SM00271">
    <property type="entry name" value="DnaJ"/>
    <property type="match status" value="1"/>
</dbReference>
<dbReference type="OrthoDB" id="442087at2759"/>
<accession>A1CRV6</accession>
<sequence>MSRTTAVNYYEILGIRSDATIKDINTAYKRLALKYHPDKAGGVDTSQTEFQKIQQAVETLRDPFRRKTHDLELVRLGKISVQETTFPRAGGAEWSAYGFKRYDDGSRYMYSYENSVHVSPQNKESKEDMAWVEQMLKAEEEYRKNLAKQREQEQMRAQRATEEEEEEEEGGWNENDKQQQQQPWEHGHPGPFQQYTFTKNQFQAEEDEYDFYSPWEIPGGPHWKDRNIWDRCARRAPQWGQCEEEQEEEYYQDECQGAQEHEDIYGENAGDEHKRYAGDEYERGLYEDPNQIHKVEAEGGEEFYQNQEEGQHELYAEEDEDDQEIYENRNELYEGDDEDEQESYAEEGEDDSEPDEYQKGPSEAEADGEQTNNGDQAQEKYGAYEVDYEDEQEAYGDHAEEQHGFYETEADHYQDSYEEEAYYESEDGDQSIYEQEYSEHDHDFGDSSFLPDDQLSEYLPSVCESEGEYATAKSNDSEFQNCSDKGNIGAVPHDNNRHILKKAHNPEEDTGVYYDFSEANATHTSYNTNPPSTNDPNEIENNHETENRPRFPHNDFINESNLQHILAPFIPYFRGKLDDPSGRYTEEDLRVELRGIVMEIFCGWLENLRLAVPHAEIPATGNDPEQCPHLGAWVKRFDRPECKTCHRWKPIYTLTCPGCGIKACVSCRFQ</sequence>
<feature type="compositionally biased region" description="Basic and acidic residues" evidence="1">
    <location>
        <begin position="395"/>
        <end position="415"/>
    </location>
</feature>
<protein>
    <submittedName>
        <fullName evidence="3">DnaJ domain protein</fullName>
    </submittedName>
</protein>
<gene>
    <name evidence="3" type="ORF">ACLA_031100</name>
</gene>
<evidence type="ECO:0000313" key="3">
    <source>
        <dbReference type="EMBL" id="EAW08377.1"/>
    </source>
</evidence>
<dbReference type="Pfam" id="PF00226">
    <property type="entry name" value="DnaJ"/>
    <property type="match status" value="1"/>
</dbReference>
<reference evidence="3 4" key="1">
    <citation type="journal article" date="2008" name="PLoS Genet.">
        <title>Genomic islands in the pathogenic filamentous fungus Aspergillus fumigatus.</title>
        <authorList>
            <person name="Fedorova N.D."/>
            <person name="Khaldi N."/>
            <person name="Joardar V.S."/>
            <person name="Maiti R."/>
            <person name="Amedeo P."/>
            <person name="Anderson M.J."/>
            <person name="Crabtree J."/>
            <person name="Silva J.C."/>
            <person name="Badger J.H."/>
            <person name="Albarraq A."/>
            <person name="Angiuoli S."/>
            <person name="Bussey H."/>
            <person name="Bowyer P."/>
            <person name="Cotty P.J."/>
            <person name="Dyer P.S."/>
            <person name="Egan A."/>
            <person name="Galens K."/>
            <person name="Fraser-Liggett C.M."/>
            <person name="Haas B.J."/>
            <person name="Inman J.M."/>
            <person name="Kent R."/>
            <person name="Lemieux S."/>
            <person name="Malavazi I."/>
            <person name="Orvis J."/>
            <person name="Roemer T."/>
            <person name="Ronning C.M."/>
            <person name="Sundaram J.P."/>
            <person name="Sutton G."/>
            <person name="Turner G."/>
            <person name="Venter J.C."/>
            <person name="White O.R."/>
            <person name="Whitty B.R."/>
            <person name="Youngman P."/>
            <person name="Wolfe K.H."/>
            <person name="Goldman G.H."/>
            <person name="Wortman J.R."/>
            <person name="Jiang B."/>
            <person name="Denning D.W."/>
            <person name="Nierman W.C."/>
        </authorList>
    </citation>
    <scope>NUCLEOTIDE SEQUENCE [LARGE SCALE GENOMIC DNA]</scope>
    <source>
        <strain evidence="4">ATCC 1007 / CBS 513.65 / DSM 816 / NCTC 3887 / NRRL 1</strain>
    </source>
</reference>
<dbReference type="GeneID" id="4700739"/>
<feature type="compositionally biased region" description="Polar residues" evidence="1">
    <location>
        <begin position="522"/>
        <end position="536"/>
    </location>
</feature>
<dbReference type="RefSeq" id="XP_001269803.1">
    <property type="nucleotide sequence ID" value="XM_001269802.1"/>
</dbReference>
<dbReference type="CDD" id="cd06257">
    <property type="entry name" value="DnaJ"/>
    <property type="match status" value="1"/>
</dbReference>
<dbReference type="Gene3D" id="1.10.287.110">
    <property type="entry name" value="DnaJ domain"/>
    <property type="match status" value="1"/>
</dbReference>
<feature type="domain" description="J" evidence="2">
    <location>
        <begin position="8"/>
        <end position="73"/>
    </location>
</feature>
<feature type="compositionally biased region" description="Acidic residues" evidence="1">
    <location>
        <begin position="162"/>
        <end position="171"/>
    </location>
</feature>
<dbReference type="EMBL" id="DS027059">
    <property type="protein sequence ID" value="EAW08377.1"/>
    <property type="molecule type" value="Genomic_DNA"/>
</dbReference>
<feature type="compositionally biased region" description="Acidic residues" evidence="1">
    <location>
        <begin position="333"/>
        <end position="355"/>
    </location>
</feature>
<dbReference type="VEuPathDB" id="FungiDB:ACLA_031100"/>
<dbReference type="Proteomes" id="UP000006701">
    <property type="component" value="Unassembled WGS sequence"/>
</dbReference>
<dbReference type="PANTHER" id="PTHR24074">
    <property type="entry name" value="CO-CHAPERONE PROTEIN DJLA"/>
    <property type="match status" value="1"/>
</dbReference>
<evidence type="ECO:0000313" key="4">
    <source>
        <dbReference type="Proteomes" id="UP000006701"/>
    </source>
</evidence>
<name>A1CRV6_ASPCL</name>
<dbReference type="PROSITE" id="PS50076">
    <property type="entry name" value="DNAJ_2"/>
    <property type="match status" value="1"/>
</dbReference>
<dbReference type="OMA" id="CHRWMPI"/>
<feature type="region of interest" description="Disordered" evidence="1">
    <location>
        <begin position="522"/>
        <end position="546"/>
    </location>
</feature>
<dbReference type="AlphaFoldDB" id="A1CRV6"/>
<feature type="region of interest" description="Disordered" evidence="1">
    <location>
        <begin position="146"/>
        <end position="194"/>
    </location>
</feature>
<dbReference type="HOGENOM" id="CLU_035046_0_0_1"/>
<dbReference type="SUPFAM" id="SSF46565">
    <property type="entry name" value="Chaperone J-domain"/>
    <property type="match status" value="1"/>
</dbReference>
<evidence type="ECO:0000259" key="2">
    <source>
        <dbReference type="PROSITE" id="PS50076"/>
    </source>
</evidence>
<organism evidence="3 4">
    <name type="scientific">Aspergillus clavatus (strain ATCC 1007 / CBS 513.65 / DSM 816 / NCTC 3887 / NRRL 1 / QM 1276 / 107)</name>
    <dbReference type="NCBI Taxonomy" id="344612"/>
    <lineage>
        <taxon>Eukaryota</taxon>
        <taxon>Fungi</taxon>
        <taxon>Dikarya</taxon>
        <taxon>Ascomycota</taxon>
        <taxon>Pezizomycotina</taxon>
        <taxon>Eurotiomycetes</taxon>
        <taxon>Eurotiomycetidae</taxon>
        <taxon>Eurotiales</taxon>
        <taxon>Aspergillaceae</taxon>
        <taxon>Aspergillus</taxon>
        <taxon>Aspergillus subgen. Fumigati</taxon>
    </lineage>
</organism>
<dbReference type="InterPro" id="IPR050817">
    <property type="entry name" value="DjlA_DnaK_co-chaperone"/>
</dbReference>
<dbReference type="KEGG" id="act:ACLA_031100"/>
<keyword evidence="4" id="KW-1185">Reference proteome</keyword>
<dbReference type="InterPro" id="IPR001623">
    <property type="entry name" value="DnaJ_domain"/>
</dbReference>
<feature type="compositionally biased region" description="Acidic residues" evidence="1">
    <location>
        <begin position="416"/>
        <end position="429"/>
    </location>
</feature>
<feature type="compositionally biased region" description="Basic and acidic residues" evidence="1">
    <location>
        <begin position="259"/>
        <end position="297"/>
    </location>
</feature>
<feature type="compositionally biased region" description="Basic and acidic residues" evidence="1">
    <location>
        <begin position="146"/>
        <end position="161"/>
    </location>
</feature>